<sequence length="808" mass="93187">MIILFLLFLNSEIKELKWIDPLGRRPKGYEEWQREVSHEKEKGLGNVRQTGKENLCALIVNAEIYRDLISEIDQFASDLQNEGWSVRIDTVRGVSPSDLRTHLASLNNLKGAIFIGEVPVAWCESYGFGVEEYPVDLYFMDLNGNWIDSDRDGKYDNHTGDVNPEIWVGRLYSRPLTWDSEVRLLKNYFRKNHLYRTGLLSVPHRALSYVDDDWQGFGDCSLSLVYSDVTVLETPSLTTAADFRNRLRQGFEWIQVCSHSSPWGHTFAIPGGYSGTVSNAEIFALEPYALFFNLFACSGTRFVEENYSAGWYIFQNPYGLLAVGSAKVGSMLYFQDFYRPLGRDSCVGEAFKAWFIRNGQSSRAWFYGLNIMGDPTLKPNRREGGFAERPIWSGDGKGLDVEIVSPHSETDNGPSVLLTPDNKIWVVWTTGRNPSNGRFDIASAYRDNFWHDAGFVGPHTYWDVFPSLTQDQNGNPLCVWSHFDYSNNHSAYNLYYSIYRNSWSPRERFVVDTSCALNSSLCRDSNNLVRVFFQSRRRGNLDIYTATFNGTVWSQPIPVTTSPDDEMAPRSLVDRNGRVWVFYNRYQNDGSKIFSSYESSGLWVEIGPISGESKRAYHPSATLDGDNHIWVVWQGFDEGNGNLYGSYWNGRNFSLPIRITSDTTNEVFPDLATDIRGRPILVYQTNRDGNWDIYYSYYENGSWRIGQPVERNTGVDINPRVLTRQEECWVIWQNFTNNNWEIFAKRLELVGEREEKERRRFLRTNPFLQVRNRELYDIKGERVRNQKIGSGVYFEKRGGEIFKVIFVR</sequence>
<protein>
    <recommendedName>
        <fullName evidence="2">Gingipain domain-containing protein</fullName>
    </recommendedName>
</protein>
<comment type="caution">
    <text evidence="1">The sequence shown here is derived from an EMBL/GenBank/DDBJ whole genome shotgun (WGS) entry which is preliminary data.</text>
</comment>
<evidence type="ECO:0000313" key="1">
    <source>
        <dbReference type="EMBL" id="HGE98659.1"/>
    </source>
</evidence>
<dbReference type="AlphaFoldDB" id="A0A7C3Z209"/>
<accession>A0A7C3Z209</accession>
<dbReference type="SUPFAM" id="SSF89372">
    <property type="entry name" value="Fucose-specific lectin"/>
    <property type="match status" value="1"/>
</dbReference>
<evidence type="ECO:0008006" key="2">
    <source>
        <dbReference type="Google" id="ProtNLM"/>
    </source>
</evidence>
<proteinExistence type="predicted"/>
<gene>
    <name evidence="1" type="ORF">ENX07_01100</name>
</gene>
<reference evidence="1" key="1">
    <citation type="journal article" date="2020" name="mSystems">
        <title>Genome- and Community-Level Interaction Insights into Carbon Utilization and Element Cycling Functions of Hydrothermarchaeota in Hydrothermal Sediment.</title>
        <authorList>
            <person name="Zhou Z."/>
            <person name="Liu Y."/>
            <person name="Xu W."/>
            <person name="Pan J."/>
            <person name="Luo Z.H."/>
            <person name="Li M."/>
        </authorList>
    </citation>
    <scope>NUCLEOTIDE SEQUENCE [LARGE SCALE GENOMIC DNA]</scope>
    <source>
        <strain evidence="1">SpSt-906</strain>
    </source>
</reference>
<dbReference type="CDD" id="cd15482">
    <property type="entry name" value="Sialidase_non-viral"/>
    <property type="match status" value="1"/>
</dbReference>
<dbReference type="EMBL" id="DTMQ01000009">
    <property type="protein sequence ID" value="HGE98659.1"/>
    <property type="molecule type" value="Genomic_DNA"/>
</dbReference>
<dbReference type="Gene3D" id="3.40.50.1460">
    <property type="match status" value="1"/>
</dbReference>
<name>A0A7C3Z209_UNCW3</name>
<organism evidence="1">
    <name type="scientific">candidate division WOR-3 bacterium</name>
    <dbReference type="NCBI Taxonomy" id="2052148"/>
    <lineage>
        <taxon>Bacteria</taxon>
        <taxon>Bacteria division WOR-3</taxon>
    </lineage>
</organism>